<evidence type="ECO:0000256" key="5">
    <source>
        <dbReference type="SAM" id="Phobius"/>
    </source>
</evidence>
<keyword evidence="3" id="KW-0862">Zinc</keyword>
<gene>
    <name evidence="8" type="ORF">OKA104_LOCUS21921</name>
    <name evidence="7" type="ORF">VCS650_LOCUS23328</name>
</gene>
<keyword evidence="5" id="KW-0812">Transmembrane</keyword>
<evidence type="ECO:0000256" key="1">
    <source>
        <dbReference type="ARBA" id="ARBA00022723"/>
    </source>
</evidence>
<organism evidence="7 9">
    <name type="scientific">Adineta steineri</name>
    <dbReference type="NCBI Taxonomy" id="433720"/>
    <lineage>
        <taxon>Eukaryota</taxon>
        <taxon>Metazoa</taxon>
        <taxon>Spiralia</taxon>
        <taxon>Gnathifera</taxon>
        <taxon>Rotifera</taxon>
        <taxon>Eurotatoria</taxon>
        <taxon>Bdelloidea</taxon>
        <taxon>Adinetida</taxon>
        <taxon>Adinetidae</taxon>
        <taxon>Adineta</taxon>
    </lineage>
</organism>
<dbReference type="GO" id="GO:0008270">
    <property type="term" value="F:zinc ion binding"/>
    <property type="evidence" value="ECO:0007669"/>
    <property type="project" value="UniProtKB-KW"/>
</dbReference>
<feature type="transmembrane region" description="Helical" evidence="5">
    <location>
        <begin position="352"/>
        <end position="375"/>
    </location>
</feature>
<evidence type="ECO:0000313" key="9">
    <source>
        <dbReference type="Proteomes" id="UP000663891"/>
    </source>
</evidence>
<dbReference type="InterPro" id="IPR011016">
    <property type="entry name" value="Znf_RING-CH"/>
</dbReference>
<dbReference type="SMART" id="SM00744">
    <property type="entry name" value="RINGv"/>
    <property type="match status" value="1"/>
</dbReference>
<dbReference type="GO" id="GO:0061630">
    <property type="term" value="F:ubiquitin protein ligase activity"/>
    <property type="evidence" value="ECO:0007669"/>
    <property type="project" value="TreeGrafter"/>
</dbReference>
<dbReference type="PROSITE" id="PS50089">
    <property type="entry name" value="ZF_RING_2"/>
    <property type="match status" value="1"/>
</dbReference>
<feature type="transmembrane region" description="Helical" evidence="5">
    <location>
        <begin position="255"/>
        <end position="277"/>
    </location>
</feature>
<accession>A0A814TJA8</accession>
<dbReference type="GO" id="GO:0006511">
    <property type="term" value="P:ubiquitin-dependent protein catabolic process"/>
    <property type="evidence" value="ECO:0007669"/>
    <property type="project" value="TreeGrafter"/>
</dbReference>
<dbReference type="SMART" id="SM00184">
    <property type="entry name" value="RING"/>
    <property type="match status" value="1"/>
</dbReference>
<feature type="transmembrane region" description="Helical" evidence="5">
    <location>
        <begin position="67"/>
        <end position="87"/>
    </location>
</feature>
<feature type="transmembrane region" description="Helical" evidence="5">
    <location>
        <begin position="298"/>
        <end position="320"/>
    </location>
</feature>
<name>A0A814TJA8_9BILA</name>
<feature type="transmembrane region" description="Helical" evidence="5">
    <location>
        <begin position="140"/>
        <end position="162"/>
    </location>
</feature>
<protein>
    <recommendedName>
        <fullName evidence="6">RING-type domain-containing protein</fullName>
    </recommendedName>
</protein>
<dbReference type="PANTHER" id="PTHR45931">
    <property type="entry name" value="SI:CH211-59O9.10"/>
    <property type="match status" value="1"/>
</dbReference>
<dbReference type="GO" id="GO:0005634">
    <property type="term" value="C:nucleus"/>
    <property type="evidence" value="ECO:0007669"/>
    <property type="project" value="TreeGrafter"/>
</dbReference>
<evidence type="ECO:0000256" key="3">
    <source>
        <dbReference type="ARBA" id="ARBA00022833"/>
    </source>
</evidence>
<dbReference type="InterPro" id="IPR051834">
    <property type="entry name" value="RING_finger_E3_ligase"/>
</dbReference>
<keyword evidence="2 4" id="KW-0863">Zinc-finger</keyword>
<dbReference type="EMBL" id="CAJNON010000273">
    <property type="protein sequence ID" value="CAF1160495.1"/>
    <property type="molecule type" value="Genomic_DNA"/>
</dbReference>
<feature type="transmembrane region" description="Helical" evidence="5">
    <location>
        <begin position="174"/>
        <end position="193"/>
    </location>
</feature>
<keyword evidence="5" id="KW-0472">Membrane</keyword>
<comment type="caution">
    <text evidence="7">The sequence shown here is derived from an EMBL/GenBank/DDBJ whole genome shotgun (WGS) entry which is preliminary data.</text>
</comment>
<proteinExistence type="predicted"/>
<feature type="transmembrane region" description="Helical" evidence="5">
    <location>
        <begin position="205"/>
        <end position="224"/>
    </location>
</feature>
<dbReference type="Gene3D" id="3.30.40.10">
    <property type="entry name" value="Zinc/RING finger domain, C3HC4 (zinc finger)"/>
    <property type="match status" value="1"/>
</dbReference>
<keyword evidence="1" id="KW-0479">Metal-binding</keyword>
<dbReference type="EMBL" id="CAJOAY010001561">
    <property type="protein sequence ID" value="CAF3858813.1"/>
    <property type="molecule type" value="Genomic_DNA"/>
</dbReference>
<evidence type="ECO:0000256" key="2">
    <source>
        <dbReference type="ARBA" id="ARBA00022771"/>
    </source>
</evidence>
<evidence type="ECO:0000313" key="8">
    <source>
        <dbReference type="EMBL" id="CAF3858813.1"/>
    </source>
</evidence>
<keyword evidence="5" id="KW-1133">Transmembrane helix</keyword>
<reference evidence="7" key="1">
    <citation type="submission" date="2021-02" db="EMBL/GenBank/DDBJ databases">
        <authorList>
            <person name="Nowell W R."/>
        </authorList>
    </citation>
    <scope>NUCLEOTIDE SEQUENCE</scope>
</reference>
<dbReference type="Pfam" id="PF13639">
    <property type="entry name" value="zf-RING_2"/>
    <property type="match status" value="1"/>
</dbReference>
<evidence type="ECO:0000259" key="6">
    <source>
        <dbReference type="PROSITE" id="PS50089"/>
    </source>
</evidence>
<evidence type="ECO:0000313" key="7">
    <source>
        <dbReference type="EMBL" id="CAF1160495.1"/>
    </source>
</evidence>
<evidence type="ECO:0000256" key="4">
    <source>
        <dbReference type="PROSITE-ProRule" id="PRU00175"/>
    </source>
</evidence>
<dbReference type="Proteomes" id="UP000663891">
    <property type="component" value="Unassembled WGS sequence"/>
</dbReference>
<dbReference type="Proteomes" id="UP000663881">
    <property type="component" value="Unassembled WGS sequence"/>
</dbReference>
<dbReference type="OrthoDB" id="10012386at2759"/>
<feature type="transmembrane region" description="Helical" evidence="5">
    <location>
        <begin position="99"/>
        <end position="119"/>
    </location>
</feature>
<dbReference type="AlphaFoldDB" id="A0A814TJA8"/>
<dbReference type="InterPro" id="IPR013083">
    <property type="entry name" value="Znf_RING/FYVE/PHD"/>
</dbReference>
<feature type="domain" description="RING-type" evidence="6">
    <location>
        <begin position="429"/>
        <end position="470"/>
    </location>
</feature>
<dbReference type="PANTHER" id="PTHR45931:SF3">
    <property type="entry name" value="RING ZINC FINGER-CONTAINING PROTEIN"/>
    <property type="match status" value="1"/>
</dbReference>
<dbReference type="InterPro" id="IPR001841">
    <property type="entry name" value="Znf_RING"/>
</dbReference>
<sequence length="477" mass="53841">MSTTSATNNTLPQLSSISNDESADVLENGTGLSNHSRTRSRNENIGVTWIDLFLKCDQKFSGSLLHICYRIIDVILLCTGLSSGYATCHISNNLTSTSLCLLIFYFIDFLIIITNLCRCTMPSHHQLTEEEKSERFRRVTALRGFFLFFKLIPAFFGAGYVLTVKIPLDNECQLMRFCLGVVCISTILVIIMPPTKPVMPQRRSFIMECFILSFILIVNGAYFLSTALSMKNVQQSSCIYETRKDLYLGAPLKSYAYIGLLLFSCTTTIHIISMLISQICNRLRNGRRLYTYYYALQYTINYFGALMVIYYLAVGALFLLRPRSGQPCREDAPGLFRTLLVWEWIRVLSPLVAVPLVLILCCLGVFFGFILSYCLPASVTVPLLEVIRNWLSAAPVNINREPPATRATLSALPVVQFGQEPDQFNQTECAICRANFEADEPLKKLECAHLFHSECVDTWLSVTGICPICRHRMSSIH</sequence>
<dbReference type="SUPFAM" id="SSF57850">
    <property type="entry name" value="RING/U-box"/>
    <property type="match status" value="1"/>
</dbReference>